<dbReference type="InterPro" id="IPR008271">
    <property type="entry name" value="Ser/Thr_kinase_AS"/>
</dbReference>
<organism evidence="2 3">
    <name type="scientific">Terfezia boudieri ATCC MYA-4762</name>
    <dbReference type="NCBI Taxonomy" id="1051890"/>
    <lineage>
        <taxon>Eukaryota</taxon>
        <taxon>Fungi</taxon>
        <taxon>Dikarya</taxon>
        <taxon>Ascomycota</taxon>
        <taxon>Pezizomycotina</taxon>
        <taxon>Pezizomycetes</taxon>
        <taxon>Pezizales</taxon>
        <taxon>Pezizaceae</taxon>
        <taxon>Terfezia</taxon>
    </lineage>
</organism>
<dbReference type="OrthoDB" id="2446379at2759"/>
<proteinExistence type="predicted"/>
<dbReference type="SUPFAM" id="SSF56112">
    <property type="entry name" value="Protein kinase-like (PK-like)"/>
    <property type="match status" value="1"/>
</dbReference>
<feature type="domain" description="Fungal-type protein kinase" evidence="1">
    <location>
        <begin position="6"/>
        <end position="110"/>
    </location>
</feature>
<dbReference type="Proteomes" id="UP000267821">
    <property type="component" value="Unassembled WGS sequence"/>
</dbReference>
<sequence length="266" mass="29899">MAMTPIELEFSIASDHTEAIGQLSDRFSRIFEKQPWRPFVVGAIASGTEIEFVRMDRSFHYKRSGPIRLDLTDKSSPGVRMLLDFVTAPGDCLGYIPFDREKDLVQTINTIRYKALIQCKTGRDANSRYTFVALGIMEEEDMVIKGSINAHEFCKFNIPNVCLDGQFETGLPKVNGYEATYGKHLQLSNDGIGVIIGCLYDVARTLAALYHIFHRDIKPSNIVIHNGCGYLIDWGMETEGSEVNNLSATLAYCSIKLQIVMFSLRH</sequence>
<reference evidence="2 3" key="1">
    <citation type="journal article" date="2018" name="Nat. Ecol. Evol.">
        <title>Pezizomycetes genomes reveal the molecular basis of ectomycorrhizal truffle lifestyle.</title>
        <authorList>
            <person name="Murat C."/>
            <person name="Payen T."/>
            <person name="Noel B."/>
            <person name="Kuo A."/>
            <person name="Morin E."/>
            <person name="Chen J."/>
            <person name="Kohler A."/>
            <person name="Krizsan K."/>
            <person name="Balestrini R."/>
            <person name="Da Silva C."/>
            <person name="Montanini B."/>
            <person name="Hainaut M."/>
            <person name="Levati E."/>
            <person name="Barry K.W."/>
            <person name="Belfiori B."/>
            <person name="Cichocki N."/>
            <person name="Clum A."/>
            <person name="Dockter R.B."/>
            <person name="Fauchery L."/>
            <person name="Guy J."/>
            <person name="Iotti M."/>
            <person name="Le Tacon F."/>
            <person name="Lindquist E.A."/>
            <person name="Lipzen A."/>
            <person name="Malagnac F."/>
            <person name="Mello A."/>
            <person name="Molinier V."/>
            <person name="Miyauchi S."/>
            <person name="Poulain J."/>
            <person name="Riccioni C."/>
            <person name="Rubini A."/>
            <person name="Sitrit Y."/>
            <person name="Splivallo R."/>
            <person name="Traeger S."/>
            <person name="Wang M."/>
            <person name="Zifcakova L."/>
            <person name="Wipf D."/>
            <person name="Zambonelli A."/>
            <person name="Paolocci F."/>
            <person name="Nowrousian M."/>
            <person name="Ottonello S."/>
            <person name="Baldrian P."/>
            <person name="Spatafora J.W."/>
            <person name="Henrissat B."/>
            <person name="Nagy L.G."/>
            <person name="Aury J.M."/>
            <person name="Wincker P."/>
            <person name="Grigoriev I.V."/>
            <person name="Bonfante P."/>
            <person name="Martin F.M."/>
        </authorList>
    </citation>
    <scope>NUCLEOTIDE SEQUENCE [LARGE SCALE GENOMIC DNA]</scope>
    <source>
        <strain evidence="2 3">ATCC MYA-4762</strain>
    </source>
</reference>
<evidence type="ECO:0000313" key="3">
    <source>
        <dbReference type="Proteomes" id="UP000267821"/>
    </source>
</evidence>
<dbReference type="GO" id="GO:0004672">
    <property type="term" value="F:protein kinase activity"/>
    <property type="evidence" value="ECO:0007669"/>
    <property type="project" value="InterPro"/>
</dbReference>
<protein>
    <recommendedName>
        <fullName evidence="1">Fungal-type protein kinase domain-containing protein</fullName>
    </recommendedName>
</protein>
<dbReference type="AlphaFoldDB" id="A0A3N4LDT0"/>
<dbReference type="InterPro" id="IPR011009">
    <property type="entry name" value="Kinase-like_dom_sf"/>
</dbReference>
<evidence type="ECO:0000259" key="1">
    <source>
        <dbReference type="Pfam" id="PF17667"/>
    </source>
</evidence>
<dbReference type="InParanoid" id="A0A3N4LDT0"/>
<name>A0A3N4LDT0_9PEZI</name>
<dbReference type="Gene3D" id="1.10.510.10">
    <property type="entry name" value="Transferase(Phosphotransferase) domain 1"/>
    <property type="match status" value="1"/>
</dbReference>
<dbReference type="Pfam" id="PF17667">
    <property type="entry name" value="Pkinase_fungal"/>
    <property type="match status" value="1"/>
</dbReference>
<dbReference type="EMBL" id="ML121586">
    <property type="protein sequence ID" value="RPB19639.1"/>
    <property type="molecule type" value="Genomic_DNA"/>
</dbReference>
<gene>
    <name evidence="2" type="ORF">L211DRAFT_853024</name>
</gene>
<evidence type="ECO:0000313" key="2">
    <source>
        <dbReference type="EMBL" id="RPB19639.1"/>
    </source>
</evidence>
<dbReference type="InterPro" id="IPR040976">
    <property type="entry name" value="Pkinase_fungal"/>
</dbReference>
<keyword evidence="3" id="KW-1185">Reference proteome</keyword>
<accession>A0A3N4LDT0</accession>
<dbReference type="PROSITE" id="PS00108">
    <property type="entry name" value="PROTEIN_KINASE_ST"/>
    <property type="match status" value="1"/>
</dbReference>
<dbReference type="STRING" id="1051890.A0A3N4LDT0"/>